<feature type="domain" description="PLD phosphodiesterase" evidence="8">
    <location>
        <begin position="108"/>
        <end position="135"/>
    </location>
</feature>
<dbReference type="SMART" id="SM00155">
    <property type="entry name" value="PLDc"/>
    <property type="match status" value="2"/>
</dbReference>
<dbReference type="InterPro" id="IPR051406">
    <property type="entry name" value="PLD_domain"/>
</dbReference>
<dbReference type="GO" id="GO:0004630">
    <property type="term" value="F:phospholipase D activity"/>
    <property type="evidence" value="ECO:0007669"/>
    <property type="project" value="UniProtKB-EC"/>
</dbReference>
<evidence type="ECO:0000256" key="3">
    <source>
        <dbReference type="ARBA" id="ARBA00012027"/>
    </source>
</evidence>
<organism evidence="9">
    <name type="scientific">Oceanithermus profundus</name>
    <dbReference type="NCBI Taxonomy" id="187137"/>
    <lineage>
        <taxon>Bacteria</taxon>
        <taxon>Thermotogati</taxon>
        <taxon>Deinococcota</taxon>
        <taxon>Deinococci</taxon>
        <taxon>Thermales</taxon>
        <taxon>Thermaceae</taxon>
        <taxon>Oceanithermus</taxon>
    </lineage>
</organism>
<evidence type="ECO:0000313" key="9">
    <source>
        <dbReference type="EMBL" id="HGY10387.1"/>
    </source>
</evidence>
<comment type="catalytic activity">
    <reaction evidence="1">
        <text>a 1,2-diacyl-sn-glycero-3-phosphocholine + H2O = a 1,2-diacyl-sn-glycero-3-phosphate + choline + H(+)</text>
        <dbReference type="Rhea" id="RHEA:14445"/>
        <dbReference type="ChEBI" id="CHEBI:15354"/>
        <dbReference type="ChEBI" id="CHEBI:15377"/>
        <dbReference type="ChEBI" id="CHEBI:15378"/>
        <dbReference type="ChEBI" id="CHEBI:57643"/>
        <dbReference type="ChEBI" id="CHEBI:58608"/>
        <dbReference type="EC" id="3.1.4.4"/>
    </reaction>
</comment>
<keyword evidence="4" id="KW-0378">Hydrolase</keyword>
<evidence type="ECO:0000259" key="8">
    <source>
        <dbReference type="PROSITE" id="PS50035"/>
    </source>
</evidence>
<accession>A0A7C4V6Y9</accession>
<reference evidence="9" key="1">
    <citation type="journal article" date="2020" name="mSystems">
        <title>Genome- and Community-Level Interaction Insights into Carbon Utilization and Element Cycling Functions of Hydrothermarchaeota in Hydrothermal Sediment.</title>
        <authorList>
            <person name="Zhou Z."/>
            <person name="Liu Y."/>
            <person name="Xu W."/>
            <person name="Pan J."/>
            <person name="Luo Z.H."/>
            <person name="Li M."/>
        </authorList>
    </citation>
    <scope>NUCLEOTIDE SEQUENCE [LARGE SCALE GENOMIC DNA]</scope>
    <source>
        <strain evidence="9">HyVt-570</strain>
    </source>
</reference>
<evidence type="ECO:0000256" key="7">
    <source>
        <dbReference type="SAM" id="SignalP"/>
    </source>
</evidence>
<dbReference type="GO" id="GO:0006793">
    <property type="term" value="P:phosphorus metabolic process"/>
    <property type="evidence" value="ECO:0007669"/>
    <property type="project" value="UniProtKB-ARBA"/>
</dbReference>
<dbReference type="EMBL" id="DRPZ01000255">
    <property type="protein sequence ID" value="HGY10387.1"/>
    <property type="molecule type" value="Genomic_DNA"/>
</dbReference>
<dbReference type="GO" id="GO:0016042">
    <property type="term" value="P:lipid catabolic process"/>
    <property type="evidence" value="ECO:0007669"/>
    <property type="project" value="UniProtKB-KW"/>
</dbReference>
<dbReference type="PANTHER" id="PTHR43856:SF1">
    <property type="entry name" value="MITOCHONDRIAL CARDIOLIPIN HYDROLASE"/>
    <property type="match status" value="1"/>
</dbReference>
<feature type="signal peptide" evidence="7">
    <location>
        <begin position="1"/>
        <end position="17"/>
    </location>
</feature>
<protein>
    <recommendedName>
        <fullName evidence="3">phospholipase D</fullName>
        <ecNumber evidence="3">3.1.4.4</ecNumber>
    </recommendedName>
</protein>
<comment type="similarity">
    <text evidence="2">Belongs to the phospholipase D family.</text>
</comment>
<evidence type="ECO:0000256" key="4">
    <source>
        <dbReference type="ARBA" id="ARBA00022801"/>
    </source>
</evidence>
<dbReference type="PROSITE" id="PS50035">
    <property type="entry name" value="PLD"/>
    <property type="match status" value="2"/>
</dbReference>
<gene>
    <name evidence="9" type="ORF">ENK37_10135</name>
</gene>
<proteinExistence type="inferred from homology"/>
<dbReference type="InterPro" id="IPR025202">
    <property type="entry name" value="PLD-like_dom"/>
</dbReference>
<sequence length="433" mass="48455">MRPLFVLALTLLSLAFAAPQPALWVQPSGGVEPLIQLIDTAESSIRLKIYLWTPSRMDVVEALGRAVKRGVEVRVLMEREPAGGRPSMEVIGALRDRGVELRLSKPFRFVFVHEKSMVIDDRVAWFGSGNLTGSTFKANREYMLVTERPDWVREIARVFDADWQGQRIDLSHTRLVWSPDRVVRGVREGNAREKVLGLIRGARKTLFLEQAGMVDEEVIAALEEAVARGVDVRLVGSPADPKENTYFVPGAERLRRAGVRLRYLPSPYVHAKVIVADGNTALVGSINMSQSSMNANRELGAILTAAGEPRAFFRLLRTMEADWKNARPDNPFLLPPVEGVAPWTEAPKYYGRVVTVEGRIAQVESRTGVAFLKFDTTPDAFRLVFFPRVYGDFDQPFPEAYLGKKVRATGRVKIYAGYYEMIINSPSQLEVLP</sequence>
<dbReference type="SUPFAM" id="SSF56024">
    <property type="entry name" value="Phospholipase D/nuclease"/>
    <property type="match status" value="2"/>
</dbReference>
<keyword evidence="6" id="KW-0443">Lipid metabolism</keyword>
<evidence type="ECO:0000256" key="2">
    <source>
        <dbReference type="ARBA" id="ARBA00008664"/>
    </source>
</evidence>
<dbReference type="EC" id="3.1.4.4" evidence="3"/>
<dbReference type="GO" id="GO:0003677">
    <property type="term" value="F:DNA binding"/>
    <property type="evidence" value="ECO:0007669"/>
    <property type="project" value="UniProtKB-KW"/>
</dbReference>
<keyword evidence="7" id="KW-0732">Signal</keyword>
<feature type="chain" id="PRO_5028263833" description="phospholipase D" evidence="7">
    <location>
        <begin position="18"/>
        <end position="433"/>
    </location>
</feature>
<dbReference type="InterPro" id="IPR001736">
    <property type="entry name" value="PLipase_D/transphosphatidylase"/>
</dbReference>
<dbReference type="GO" id="GO:0016891">
    <property type="term" value="F:RNA endonuclease activity producing 5'-phosphomonoesters, hydrolytic mechanism"/>
    <property type="evidence" value="ECO:0007669"/>
    <property type="project" value="TreeGrafter"/>
</dbReference>
<dbReference type="Proteomes" id="UP000885759">
    <property type="component" value="Unassembled WGS sequence"/>
</dbReference>
<dbReference type="PANTHER" id="PTHR43856">
    <property type="entry name" value="CARDIOLIPIN HYDROLASE"/>
    <property type="match status" value="1"/>
</dbReference>
<dbReference type="CDD" id="cd09128">
    <property type="entry name" value="PLDc_unchar1_2"/>
    <property type="match status" value="1"/>
</dbReference>
<evidence type="ECO:0000256" key="6">
    <source>
        <dbReference type="ARBA" id="ARBA00023098"/>
    </source>
</evidence>
<name>A0A7C4V6Y9_9DEIN</name>
<dbReference type="Pfam" id="PF13091">
    <property type="entry name" value="PLDc_2"/>
    <property type="match status" value="2"/>
</dbReference>
<comment type="caution">
    <text evidence="9">The sequence shown here is derived from an EMBL/GenBank/DDBJ whole genome shotgun (WGS) entry which is preliminary data.</text>
</comment>
<feature type="domain" description="PLD phosphodiesterase" evidence="8">
    <location>
        <begin position="265"/>
        <end position="292"/>
    </location>
</feature>
<dbReference type="AlphaFoldDB" id="A0A7C4V6Y9"/>
<evidence type="ECO:0000256" key="1">
    <source>
        <dbReference type="ARBA" id="ARBA00000798"/>
    </source>
</evidence>
<keyword evidence="9" id="KW-0238">DNA-binding</keyword>
<dbReference type="Gene3D" id="3.30.870.10">
    <property type="entry name" value="Endonuclease Chain A"/>
    <property type="match status" value="2"/>
</dbReference>
<evidence type="ECO:0000256" key="5">
    <source>
        <dbReference type="ARBA" id="ARBA00022963"/>
    </source>
</evidence>
<keyword evidence="5" id="KW-0442">Lipid degradation</keyword>